<evidence type="ECO:0000313" key="2">
    <source>
        <dbReference type="EMBL" id="KAK7469782.1"/>
    </source>
</evidence>
<feature type="compositionally biased region" description="Basic and acidic residues" evidence="1">
    <location>
        <begin position="122"/>
        <end position="137"/>
    </location>
</feature>
<feature type="compositionally biased region" description="Polar residues" evidence="1">
    <location>
        <begin position="31"/>
        <end position="44"/>
    </location>
</feature>
<gene>
    <name evidence="2" type="ORF">BaRGS_00036209</name>
</gene>
<feature type="region of interest" description="Disordered" evidence="1">
    <location>
        <begin position="31"/>
        <end position="56"/>
    </location>
</feature>
<dbReference type="Proteomes" id="UP001519460">
    <property type="component" value="Unassembled WGS sequence"/>
</dbReference>
<protein>
    <submittedName>
        <fullName evidence="2">Uncharacterized protein</fullName>
    </submittedName>
</protein>
<comment type="caution">
    <text evidence="2">The sequence shown here is derived from an EMBL/GenBank/DDBJ whole genome shotgun (WGS) entry which is preliminary data.</text>
</comment>
<proteinExistence type="predicted"/>
<organism evidence="2 3">
    <name type="scientific">Batillaria attramentaria</name>
    <dbReference type="NCBI Taxonomy" id="370345"/>
    <lineage>
        <taxon>Eukaryota</taxon>
        <taxon>Metazoa</taxon>
        <taxon>Spiralia</taxon>
        <taxon>Lophotrochozoa</taxon>
        <taxon>Mollusca</taxon>
        <taxon>Gastropoda</taxon>
        <taxon>Caenogastropoda</taxon>
        <taxon>Sorbeoconcha</taxon>
        <taxon>Cerithioidea</taxon>
        <taxon>Batillariidae</taxon>
        <taxon>Batillaria</taxon>
    </lineage>
</organism>
<dbReference type="EMBL" id="JACVVK020000504">
    <property type="protein sequence ID" value="KAK7469782.1"/>
    <property type="molecule type" value="Genomic_DNA"/>
</dbReference>
<feature type="region of interest" description="Disordered" evidence="1">
    <location>
        <begin position="118"/>
        <end position="137"/>
    </location>
</feature>
<accession>A0ABD0JC08</accession>
<evidence type="ECO:0000313" key="3">
    <source>
        <dbReference type="Proteomes" id="UP001519460"/>
    </source>
</evidence>
<sequence length="137" mass="15545">MELLLRESVHTTQINIPYLKTAADPTGRQVQLQAKNSARTQTKPKNSDRPNQAPLEKAHSRLLHELCLLVTGMALLLLLQDLVRPLRAIQCEREREEEVRCLVKTGVDTLRMPLRGELSSEASRRPAEEVRVATECR</sequence>
<evidence type="ECO:0000256" key="1">
    <source>
        <dbReference type="SAM" id="MobiDB-lite"/>
    </source>
</evidence>
<name>A0ABD0JC08_9CAEN</name>
<keyword evidence="3" id="KW-1185">Reference proteome</keyword>
<reference evidence="2 3" key="1">
    <citation type="journal article" date="2023" name="Sci. Data">
        <title>Genome assembly of the Korean intertidal mud-creeper Batillaria attramentaria.</title>
        <authorList>
            <person name="Patra A.K."/>
            <person name="Ho P.T."/>
            <person name="Jun S."/>
            <person name="Lee S.J."/>
            <person name="Kim Y."/>
            <person name="Won Y.J."/>
        </authorList>
    </citation>
    <scope>NUCLEOTIDE SEQUENCE [LARGE SCALE GENOMIC DNA]</scope>
    <source>
        <strain evidence="2">Wonlab-2016</strain>
    </source>
</reference>
<dbReference type="AlphaFoldDB" id="A0ABD0JC08"/>